<dbReference type="Proteomes" id="UP000034406">
    <property type="component" value="Unassembled WGS sequence"/>
</dbReference>
<accession>A0A0G0JXY0</accession>
<dbReference type="Pfam" id="PF00535">
    <property type="entry name" value="Glycos_transf_2"/>
    <property type="match status" value="1"/>
</dbReference>
<dbReference type="STRING" id="1618490.US90_C0003G0025"/>
<dbReference type="AlphaFoldDB" id="A0A0G0JXY0"/>
<dbReference type="InterPro" id="IPR029044">
    <property type="entry name" value="Nucleotide-diphossugar_trans"/>
</dbReference>
<protein>
    <submittedName>
        <fullName evidence="2">Glycosyl transferase family 2</fullName>
    </submittedName>
</protein>
<dbReference type="EMBL" id="LBUT01000003">
    <property type="protein sequence ID" value="KKQ71382.1"/>
    <property type="molecule type" value="Genomic_DNA"/>
</dbReference>
<evidence type="ECO:0000313" key="3">
    <source>
        <dbReference type="Proteomes" id="UP000034406"/>
    </source>
</evidence>
<evidence type="ECO:0000259" key="1">
    <source>
        <dbReference type="Pfam" id="PF00535"/>
    </source>
</evidence>
<gene>
    <name evidence="2" type="ORF">US90_C0003G0025</name>
</gene>
<dbReference type="PANTHER" id="PTHR48090:SF7">
    <property type="entry name" value="RFBJ PROTEIN"/>
    <property type="match status" value="1"/>
</dbReference>
<organism evidence="2 3">
    <name type="scientific">Candidatus Shapirobacteria bacterium GW2011_GWE2_38_30</name>
    <dbReference type="NCBI Taxonomy" id="1618490"/>
    <lineage>
        <taxon>Bacteria</taxon>
        <taxon>Candidatus Shapironibacteriota</taxon>
    </lineage>
</organism>
<dbReference type="InterPro" id="IPR001173">
    <property type="entry name" value="Glyco_trans_2-like"/>
</dbReference>
<evidence type="ECO:0000313" key="2">
    <source>
        <dbReference type="EMBL" id="KKQ71382.1"/>
    </source>
</evidence>
<dbReference type="PANTHER" id="PTHR48090">
    <property type="entry name" value="UNDECAPRENYL-PHOSPHATE 4-DEOXY-4-FORMAMIDO-L-ARABINOSE TRANSFERASE-RELATED"/>
    <property type="match status" value="1"/>
</dbReference>
<sequence length="223" mass="25712">MKIVVIMPLYNEGKRAVKTVLDVKKYFDGTVVIVDDGSRDNSYNLLEKKFGQDKKVVILQHIINLGKGAAMKTGVKMAWSKGADSVIFIDADGQHNPKHLPAFEDALAREDLVFGYRSMGVEMPVIRRWGNIFSINLMKSMFNIKRADLLCGFFGFKRNVYKLIKWSESRYGVETEIAARVGKYQIPFKEVKIDTIYIDKYKGVTIFDAFKILIKLPYWYFRK</sequence>
<feature type="domain" description="Glycosyltransferase 2-like" evidence="1">
    <location>
        <begin position="5"/>
        <end position="161"/>
    </location>
</feature>
<keyword evidence="2" id="KW-0808">Transferase</keyword>
<dbReference type="SUPFAM" id="SSF53448">
    <property type="entry name" value="Nucleotide-diphospho-sugar transferases"/>
    <property type="match status" value="1"/>
</dbReference>
<dbReference type="GO" id="GO:0016740">
    <property type="term" value="F:transferase activity"/>
    <property type="evidence" value="ECO:0007669"/>
    <property type="project" value="UniProtKB-KW"/>
</dbReference>
<name>A0A0G0JXY0_9BACT</name>
<dbReference type="Gene3D" id="3.90.550.10">
    <property type="entry name" value="Spore Coat Polysaccharide Biosynthesis Protein SpsA, Chain A"/>
    <property type="match status" value="1"/>
</dbReference>
<reference evidence="2 3" key="1">
    <citation type="journal article" date="2015" name="Nature">
        <title>rRNA introns, odd ribosomes, and small enigmatic genomes across a large radiation of phyla.</title>
        <authorList>
            <person name="Brown C.T."/>
            <person name="Hug L.A."/>
            <person name="Thomas B.C."/>
            <person name="Sharon I."/>
            <person name="Castelle C.J."/>
            <person name="Singh A."/>
            <person name="Wilkins M.J."/>
            <person name="Williams K.H."/>
            <person name="Banfield J.F."/>
        </authorList>
    </citation>
    <scope>NUCLEOTIDE SEQUENCE [LARGE SCALE GENOMIC DNA]</scope>
</reference>
<proteinExistence type="predicted"/>
<dbReference type="CDD" id="cd04179">
    <property type="entry name" value="DPM_DPG-synthase_like"/>
    <property type="match status" value="1"/>
</dbReference>
<dbReference type="InterPro" id="IPR050256">
    <property type="entry name" value="Glycosyltransferase_2"/>
</dbReference>
<comment type="caution">
    <text evidence="2">The sequence shown here is derived from an EMBL/GenBank/DDBJ whole genome shotgun (WGS) entry which is preliminary data.</text>
</comment>